<dbReference type="EMBL" id="JASSZA010000010">
    <property type="protein sequence ID" value="KAK2100695.1"/>
    <property type="molecule type" value="Genomic_DNA"/>
</dbReference>
<gene>
    <name evidence="2" type="primary">SOX6_1</name>
    <name evidence="2" type="ORF">P7K49_022043</name>
</gene>
<feature type="region of interest" description="Disordered" evidence="1">
    <location>
        <begin position="1"/>
        <end position="52"/>
    </location>
</feature>
<accession>A0ABQ9UV93</accession>
<sequence length="85" mass="9402">MSSKQATSPFACAADGEDAMTQDLTSREKEESSDQHVASHLPLHPIMHNKPHSEELPTLVNTIQQDADWDSVLSSQQRMDLTNGK</sequence>
<evidence type="ECO:0000256" key="1">
    <source>
        <dbReference type="SAM" id="MobiDB-lite"/>
    </source>
</evidence>
<proteinExistence type="predicted"/>
<reference evidence="2 3" key="1">
    <citation type="submission" date="2023-05" db="EMBL/GenBank/DDBJ databases">
        <title>B98-5 Cell Line De Novo Hybrid Assembly: An Optical Mapping Approach.</title>
        <authorList>
            <person name="Kananen K."/>
            <person name="Auerbach J.A."/>
            <person name="Kautto E."/>
            <person name="Blachly J.S."/>
        </authorList>
    </citation>
    <scope>NUCLEOTIDE SEQUENCE [LARGE SCALE GENOMIC DNA]</scope>
    <source>
        <strain evidence="2">B95-8</strain>
        <tissue evidence="2">Cell line</tissue>
    </source>
</reference>
<evidence type="ECO:0000313" key="3">
    <source>
        <dbReference type="Proteomes" id="UP001266305"/>
    </source>
</evidence>
<dbReference type="Proteomes" id="UP001266305">
    <property type="component" value="Unassembled WGS sequence"/>
</dbReference>
<protein>
    <submittedName>
        <fullName evidence="2">Transcription factor SOX-6</fullName>
    </submittedName>
</protein>
<keyword evidence="3" id="KW-1185">Reference proteome</keyword>
<name>A0ABQ9UV93_SAGOE</name>
<organism evidence="2 3">
    <name type="scientific">Saguinus oedipus</name>
    <name type="common">Cotton-top tamarin</name>
    <name type="synonym">Oedipomidas oedipus</name>
    <dbReference type="NCBI Taxonomy" id="9490"/>
    <lineage>
        <taxon>Eukaryota</taxon>
        <taxon>Metazoa</taxon>
        <taxon>Chordata</taxon>
        <taxon>Craniata</taxon>
        <taxon>Vertebrata</taxon>
        <taxon>Euteleostomi</taxon>
        <taxon>Mammalia</taxon>
        <taxon>Eutheria</taxon>
        <taxon>Euarchontoglires</taxon>
        <taxon>Primates</taxon>
        <taxon>Haplorrhini</taxon>
        <taxon>Platyrrhini</taxon>
        <taxon>Cebidae</taxon>
        <taxon>Callitrichinae</taxon>
        <taxon>Saguinus</taxon>
    </lineage>
</organism>
<feature type="compositionally biased region" description="Basic and acidic residues" evidence="1">
    <location>
        <begin position="25"/>
        <end position="34"/>
    </location>
</feature>
<evidence type="ECO:0000313" key="2">
    <source>
        <dbReference type="EMBL" id="KAK2100695.1"/>
    </source>
</evidence>
<comment type="caution">
    <text evidence="2">The sequence shown here is derived from an EMBL/GenBank/DDBJ whole genome shotgun (WGS) entry which is preliminary data.</text>
</comment>